<dbReference type="InterPro" id="IPR029039">
    <property type="entry name" value="Flavoprotein-like_sf"/>
</dbReference>
<dbReference type="AlphaFoldDB" id="A0A927GWK4"/>
<dbReference type="Proteomes" id="UP000610558">
    <property type="component" value="Unassembled WGS sequence"/>
</dbReference>
<reference evidence="3" key="1">
    <citation type="submission" date="2020-09" db="EMBL/GenBank/DDBJ databases">
        <authorList>
            <person name="Yoon J.-W."/>
        </authorList>
    </citation>
    <scope>NUCLEOTIDE SEQUENCE</scope>
    <source>
        <strain evidence="3">KMU-158</strain>
    </source>
</reference>
<organism evidence="3 4">
    <name type="scientific">Spongiibacter pelagi</name>
    <dbReference type="NCBI Taxonomy" id="2760804"/>
    <lineage>
        <taxon>Bacteria</taxon>
        <taxon>Pseudomonadati</taxon>
        <taxon>Pseudomonadota</taxon>
        <taxon>Gammaproteobacteria</taxon>
        <taxon>Cellvibrionales</taxon>
        <taxon>Spongiibacteraceae</taxon>
        <taxon>Spongiibacter</taxon>
    </lineage>
</organism>
<evidence type="ECO:0000259" key="2">
    <source>
        <dbReference type="Pfam" id="PF03358"/>
    </source>
</evidence>
<protein>
    <submittedName>
        <fullName evidence="3">Flavodoxin family protein</fullName>
    </submittedName>
</protein>
<evidence type="ECO:0000313" key="3">
    <source>
        <dbReference type="EMBL" id="MBD2859037.1"/>
    </source>
</evidence>
<proteinExistence type="predicted"/>
<dbReference type="Pfam" id="PF03358">
    <property type="entry name" value="FMN_red"/>
    <property type="match status" value="1"/>
</dbReference>
<keyword evidence="1" id="KW-0285">Flavoprotein</keyword>
<sequence length="154" mass="16914">MSHKHLLIVYHSQSGRNADLSDLAAEAARTSEEPVVVKRLKDDEAGCRDLEWADAVIFFFPENFGALAGGMKAFFDRIFYPVIDKQISCSYAIFISTGNDGSQALTQVQRIFKGLPFREVNEPVIVRGEPNDEARTKASELGLAMAAGLAMGIF</sequence>
<dbReference type="InterPro" id="IPR005025">
    <property type="entry name" value="FMN_Rdtase-like_dom"/>
</dbReference>
<feature type="domain" description="NADPH-dependent FMN reductase-like" evidence="2">
    <location>
        <begin position="47"/>
        <end position="122"/>
    </location>
</feature>
<evidence type="ECO:0000313" key="4">
    <source>
        <dbReference type="Proteomes" id="UP000610558"/>
    </source>
</evidence>
<dbReference type="GO" id="GO:0016491">
    <property type="term" value="F:oxidoreductase activity"/>
    <property type="evidence" value="ECO:0007669"/>
    <property type="project" value="InterPro"/>
</dbReference>
<dbReference type="SUPFAM" id="SSF52218">
    <property type="entry name" value="Flavoproteins"/>
    <property type="match status" value="1"/>
</dbReference>
<dbReference type="EMBL" id="JACXLD010000004">
    <property type="protein sequence ID" value="MBD2859037.1"/>
    <property type="molecule type" value="Genomic_DNA"/>
</dbReference>
<gene>
    <name evidence="3" type="ORF">IB286_08435</name>
</gene>
<evidence type="ECO:0000256" key="1">
    <source>
        <dbReference type="ARBA" id="ARBA00022643"/>
    </source>
</evidence>
<keyword evidence="1" id="KW-0288">FMN</keyword>
<dbReference type="Gene3D" id="3.40.50.360">
    <property type="match status" value="1"/>
</dbReference>
<comment type="caution">
    <text evidence="3">The sequence shown here is derived from an EMBL/GenBank/DDBJ whole genome shotgun (WGS) entry which is preliminary data.</text>
</comment>
<name>A0A927GWK4_9GAMM</name>
<keyword evidence="4" id="KW-1185">Reference proteome</keyword>
<dbReference type="RefSeq" id="WP_190764458.1">
    <property type="nucleotide sequence ID" value="NZ_JACXLD010000004.1"/>
</dbReference>
<accession>A0A927GWK4</accession>